<dbReference type="Pfam" id="PF12900">
    <property type="entry name" value="Pyridox_ox_2"/>
    <property type="match status" value="1"/>
</dbReference>
<protein>
    <submittedName>
        <fullName evidence="2">Pyridoxamine 5'-phosphate oxidase</fullName>
    </submittedName>
</protein>
<dbReference type="SUPFAM" id="SSF50475">
    <property type="entry name" value="FMN-binding split barrel"/>
    <property type="match status" value="1"/>
</dbReference>
<evidence type="ECO:0000256" key="1">
    <source>
        <dbReference type="SAM" id="MobiDB-lite"/>
    </source>
</evidence>
<sequence>MSPAYRMTDLTGAEALWLLEGARSGRLVYVLRGTVLVRPAVHVLEYGALVVRAPVPLTAVTQGGDVTYHCERLHRTSGTGWSVTATGPAQELANAHETAHYRRTLTGWVHGPHDTLLRIHPLTVQGHRLGGTAGTGARTAADGGPGTR</sequence>
<dbReference type="AlphaFoldDB" id="A0A239M677"/>
<accession>A0A239M677</accession>
<dbReference type="EMBL" id="FZOF01000022">
    <property type="protein sequence ID" value="SNT37658.1"/>
    <property type="molecule type" value="Genomic_DNA"/>
</dbReference>
<dbReference type="InterPro" id="IPR012349">
    <property type="entry name" value="Split_barrel_FMN-bd"/>
</dbReference>
<dbReference type="Gene3D" id="2.30.110.10">
    <property type="entry name" value="Electron Transport, Fmn-binding Protein, Chain A"/>
    <property type="match status" value="1"/>
</dbReference>
<dbReference type="InterPro" id="IPR024747">
    <property type="entry name" value="Pyridox_Oxase-rel"/>
</dbReference>
<dbReference type="RefSeq" id="WP_245939144.1">
    <property type="nucleotide sequence ID" value="NZ_FZOF01000022.1"/>
</dbReference>
<dbReference type="Proteomes" id="UP000198280">
    <property type="component" value="Unassembled WGS sequence"/>
</dbReference>
<evidence type="ECO:0000313" key="2">
    <source>
        <dbReference type="EMBL" id="SNT37658.1"/>
    </source>
</evidence>
<feature type="region of interest" description="Disordered" evidence="1">
    <location>
        <begin position="128"/>
        <end position="148"/>
    </location>
</feature>
<keyword evidence="3" id="KW-1185">Reference proteome</keyword>
<reference evidence="2 3" key="1">
    <citation type="submission" date="2017-06" db="EMBL/GenBank/DDBJ databases">
        <authorList>
            <person name="Kim H.J."/>
            <person name="Triplett B.A."/>
        </authorList>
    </citation>
    <scope>NUCLEOTIDE SEQUENCE [LARGE SCALE GENOMIC DNA]</scope>
    <source>
        <strain evidence="2 3">CGMCC 4.1858</strain>
    </source>
</reference>
<gene>
    <name evidence="2" type="ORF">SAMN05216252_122175</name>
</gene>
<proteinExistence type="predicted"/>
<organism evidence="2 3">
    <name type="scientific">Actinacidiphila glaucinigra</name>
    <dbReference type="NCBI Taxonomy" id="235986"/>
    <lineage>
        <taxon>Bacteria</taxon>
        <taxon>Bacillati</taxon>
        <taxon>Actinomycetota</taxon>
        <taxon>Actinomycetes</taxon>
        <taxon>Kitasatosporales</taxon>
        <taxon>Streptomycetaceae</taxon>
        <taxon>Actinacidiphila</taxon>
    </lineage>
</organism>
<name>A0A239M677_9ACTN</name>
<evidence type="ECO:0000313" key="3">
    <source>
        <dbReference type="Proteomes" id="UP000198280"/>
    </source>
</evidence>